<proteinExistence type="predicted"/>
<keyword evidence="2" id="KW-1185">Reference proteome</keyword>
<gene>
    <name evidence="1" type="ORF">FWK35_00006823</name>
</gene>
<accession>A0A6G0ZJT9</accession>
<name>A0A6G0ZJT9_APHCR</name>
<organism evidence="1 2">
    <name type="scientific">Aphis craccivora</name>
    <name type="common">Cowpea aphid</name>
    <dbReference type="NCBI Taxonomy" id="307492"/>
    <lineage>
        <taxon>Eukaryota</taxon>
        <taxon>Metazoa</taxon>
        <taxon>Ecdysozoa</taxon>
        <taxon>Arthropoda</taxon>
        <taxon>Hexapoda</taxon>
        <taxon>Insecta</taxon>
        <taxon>Pterygota</taxon>
        <taxon>Neoptera</taxon>
        <taxon>Paraneoptera</taxon>
        <taxon>Hemiptera</taxon>
        <taxon>Sternorrhyncha</taxon>
        <taxon>Aphidomorpha</taxon>
        <taxon>Aphidoidea</taxon>
        <taxon>Aphididae</taxon>
        <taxon>Aphidini</taxon>
        <taxon>Aphis</taxon>
        <taxon>Aphis</taxon>
    </lineage>
</organism>
<comment type="caution">
    <text evidence="1">The sequence shown here is derived from an EMBL/GenBank/DDBJ whole genome shotgun (WGS) entry which is preliminary data.</text>
</comment>
<dbReference type="EMBL" id="VUJU01000314">
    <property type="protein sequence ID" value="KAF0771290.1"/>
    <property type="molecule type" value="Genomic_DNA"/>
</dbReference>
<sequence>MFSMPASKTVFCHTPGKLQRLSF</sequence>
<protein>
    <submittedName>
        <fullName evidence="1">Uncharacterized protein</fullName>
    </submittedName>
</protein>
<dbReference type="Proteomes" id="UP000478052">
    <property type="component" value="Unassembled WGS sequence"/>
</dbReference>
<evidence type="ECO:0000313" key="2">
    <source>
        <dbReference type="Proteomes" id="UP000478052"/>
    </source>
</evidence>
<dbReference type="AlphaFoldDB" id="A0A6G0ZJT9"/>
<reference evidence="1 2" key="1">
    <citation type="submission" date="2019-08" db="EMBL/GenBank/DDBJ databases">
        <title>Whole genome of Aphis craccivora.</title>
        <authorList>
            <person name="Voronova N.V."/>
            <person name="Shulinski R.S."/>
            <person name="Bandarenka Y.V."/>
            <person name="Zhorov D.G."/>
            <person name="Warner D."/>
        </authorList>
    </citation>
    <scope>NUCLEOTIDE SEQUENCE [LARGE SCALE GENOMIC DNA]</scope>
    <source>
        <strain evidence="1">180601</strain>
        <tissue evidence="1">Whole Body</tissue>
    </source>
</reference>
<evidence type="ECO:0000313" key="1">
    <source>
        <dbReference type="EMBL" id="KAF0771290.1"/>
    </source>
</evidence>